<keyword evidence="3" id="KW-1185">Reference proteome</keyword>
<dbReference type="InterPro" id="IPR001584">
    <property type="entry name" value="Integrase_cat-core"/>
</dbReference>
<dbReference type="AlphaFoldDB" id="A0A7H1MZ95"/>
<evidence type="ECO:0000259" key="1">
    <source>
        <dbReference type="Pfam" id="PF13333"/>
    </source>
</evidence>
<evidence type="ECO:0000313" key="2">
    <source>
        <dbReference type="EMBL" id="QNT68781.1"/>
    </source>
</evidence>
<feature type="domain" description="Integrase catalytic" evidence="1">
    <location>
        <begin position="31"/>
        <end position="80"/>
    </location>
</feature>
<evidence type="ECO:0000313" key="3">
    <source>
        <dbReference type="Proteomes" id="UP000516369"/>
    </source>
</evidence>
<dbReference type="GO" id="GO:0015074">
    <property type="term" value="P:DNA integration"/>
    <property type="evidence" value="ECO:0007669"/>
    <property type="project" value="InterPro"/>
</dbReference>
<dbReference type="InterPro" id="IPR050900">
    <property type="entry name" value="Transposase_IS3/IS150/IS904"/>
</dbReference>
<dbReference type="PANTHER" id="PTHR46889">
    <property type="entry name" value="TRANSPOSASE INSF FOR INSERTION SEQUENCE IS3B-RELATED"/>
    <property type="match status" value="1"/>
</dbReference>
<dbReference type="PANTHER" id="PTHR46889:SF4">
    <property type="entry name" value="TRANSPOSASE INSO FOR INSERTION SEQUENCE ELEMENT IS911B-RELATED"/>
    <property type="match status" value="1"/>
</dbReference>
<proteinExistence type="predicted"/>
<name>A0A7H1MZ95_9PROT</name>
<organism evidence="2 3">
    <name type="scientific">Defluviicoccus vanus</name>
    <dbReference type="NCBI Taxonomy" id="111831"/>
    <lineage>
        <taxon>Bacteria</taxon>
        <taxon>Pseudomonadati</taxon>
        <taxon>Pseudomonadota</taxon>
        <taxon>Alphaproteobacteria</taxon>
        <taxon>Rhodospirillales</taxon>
        <taxon>Rhodospirillaceae</taxon>
        <taxon>Defluviicoccus</taxon>
    </lineage>
</organism>
<gene>
    <name evidence="2" type="ORF">HQ394_04685</name>
</gene>
<dbReference type="Proteomes" id="UP000516369">
    <property type="component" value="Chromosome"/>
</dbReference>
<protein>
    <submittedName>
        <fullName evidence="2">IS3 family transposase</fullName>
    </submittedName>
</protein>
<dbReference type="SUPFAM" id="SSF53098">
    <property type="entry name" value="Ribonuclease H-like"/>
    <property type="match status" value="1"/>
</dbReference>
<reference evidence="2 3" key="1">
    <citation type="submission" date="2020-05" db="EMBL/GenBank/DDBJ databases">
        <title>Complete closed genome sequence of Defluviicoccus vanus.</title>
        <authorList>
            <person name="Bessarab I."/>
            <person name="Arumugam K."/>
            <person name="Maszenan A.M."/>
            <person name="Seviour R.J."/>
            <person name="Williams R.B."/>
        </authorList>
    </citation>
    <scope>NUCLEOTIDE SEQUENCE [LARGE SCALE GENOMIC DNA]</scope>
    <source>
        <strain evidence="2 3">Ben 114</strain>
    </source>
</reference>
<dbReference type="KEGG" id="dvn:HQ394_04685"/>
<sequence length="86" mass="9875">MLEANGIVPSMRRKGNCCDNAPMESWVPMANWFHTLKIELVHHIAYPTDETARRDLFAYIEGYYNRQRLHSALGDLTPEQAELQAA</sequence>
<accession>A0A7H1MZ95</accession>
<dbReference type="InterPro" id="IPR012337">
    <property type="entry name" value="RNaseH-like_sf"/>
</dbReference>
<dbReference type="Pfam" id="PF13333">
    <property type="entry name" value="rve_2"/>
    <property type="match status" value="1"/>
</dbReference>
<dbReference type="EMBL" id="CP053923">
    <property type="protein sequence ID" value="QNT68781.1"/>
    <property type="molecule type" value="Genomic_DNA"/>
</dbReference>